<evidence type="ECO:0000259" key="6">
    <source>
        <dbReference type="Pfam" id="PF12698"/>
    </source>
</evidence>
<accession>A0A7R7IF16</accession>
<evidence type="ECO:0000256" key="4">
    <source>
        <dbReference type="ARBA" id="ARBA00023136"/>
    </source>
</evidence>
<dbReference type="GO" id="GO:0016020">
    <property type="term" value="C:membrane"/>
    <property type="evidence" value="ECO:0007669"/>
    <property type="project" value="UniProtKB-SubCell"/>
</dbReference>
<sequence length="232" mass="25822">MSMRKTLAIFQKQIKDTFKNKAVFIQFIMFPAMGVIMKNAVKIDGMPENYFIILFASMYLAMAPITCMAEIIAEEKEKNTLRVLLMSNVKPAEYLIGVGSYIWLICMLGSIVFAITGDYKGASILQFLLIMAIGIMISTLIGAAIGTWSKNQMTATSITVPVMIIFSFLPMLSTFNSTIKKFGTVIYSEQINLLMNDIGNLQIKSESVIVIIVNLVIMLGLFVYAYRRSGLA</sequence>
<feature type="transmembrane region" description="Helical" evidence="5">
    <location>
        <begin position="21"/>
        <end position="38"/>
    </location>
</feature>
<feature type="transmembrane region" description="Helical" evidence="5">
    <location>
        <begin position="50"/>
        <end position="73"/>
    </location>
</feature>
<feature type="transmembrane region" description="Helical" evidence="5">
    <location>
        <begin position="94"/>
        <end position="115"/>
    </location>
</feature>
<dbReference type="InterPro" id="IPR013525">
    <property type="entry name" value="ABC2_TM"/>
</dbReference>
<dbReference type="RefSeq" id="WP_271713729.1">
    <property type="nucleotide sequence ID" value="NZ_AP024169.1"/>
</dbReference>
<dbReference type="Pfam" id="PF12698">
    <property type="entry name" value="ABC2_membrane_3"/>
    <property type="match status" value="1"/>
</dbReference>
<feature type="transmembrane region" description="Helical" evidence="5">
    <location>
        <begin position="127"/>
        <end position="148"/>
    </location>
</feature>
<evidence type="ECO:0000256" key="3">
    <source>
        <dbReference type="ARBA" id="ARBA00022989"/>
    </source>
</evidence>
<organism evidence="7 8">
    <name type="scientific">Anaeromicropila herbilytica</name>
    <dbReference type="NCBI Taxonomy" id="2785025"/>
    <lineage>
        <taxon>Bacteria</taxon>
        <taxon>Bacillati</taxon>
        <taxon>Bacillota</taxon>
        <taxon>Clostridia</taxon>
        <taxon>Lachnospirales</taxon>
        <taxon>Lachnospiraceae</taxon>
        <taxon>Anaeromicropila</taxon>
    </lineage>
</organism>
<dbReference type="KEGG" id="ahb:bsdtb5_39990"/>
<dbReference type="EMBL" id="AP024169">
    <property type="protein sequence ID" value="BCN32704.1"/>
    <property type="molecule type" value="Genomic_DNA"/>
</dbReference>
<dbReference type="AlphaFoldDB" id="A0A7R7IF16"/>
<name>A0A7R7IF16_9FIRM</name>
<keyword evidence="4 5" id="KW-0472">Membrane</keyword>
<keyword evidence="8" id="KW-1185">Reference proteome</keyword>
<evidence type="ECO:0000256" key="1">
    <source>
        <dbReference type="ARBA" id="ARBA00004141"/>
    </source>
</evidence>
<keyword evidence="3 5" id="KW-1133">Transmembrane helix</keyword>
<comment type="subcellular location">
    <subcellularLocation>
        <location evidence="1">Membrane</location>
        <topology evidence="1">Multi-pass membrane protein</topology>
    </subcellularLocation>
</comment>
<dbReference type="GO" id="GO:0140359">
    <property type="term" value="F:ABC-type transporter activity"/>
    <property type="evidence" value="ECO:0007669"/>
    <property type="project" value="InterPro"/>
</dbReference>
<feature type="transmembrane region" description="Helical" evidence="5">
    <location>
        <begin position="155"/>
        <end position="175"/>
    </location>
</feature>
<evidence type="ECO:0000256" key="2">
    <source>
        <dbReference type="ARBA" id="ARBA00022692"/>
    </source>
</evidence>
<evidence type="ECO:0000313" key="7">
    <source>
        <dbReference type="EMBL" id="BCN32704.1"/>
    </source>
</evidence>
<gene>
    <name evidence="7" type="ORF">bsdtb5_39990</name>
</gene>
<protein>
    <submittedName>
        <fullName evidence="7">Membrane protein</fullName>
    </submittedName>
</protein>
<reference evidence="7 8" key="1">
    <citation type="submission" date="2020-11" db="EMBL/GenBank/DDBJ databases">
        <title>Draft genome sequencing of a Lachnospiraceae strain isolated from anoxic soil subjected to BSD treatment.</title>
        <authorList>
            <person name="Uek A."/>
            <person name="Tonouchi A."/>
        </authorList>
    </citation>
    <scope>NUCLEOTIDE SEQUENCE [LARGE SCALE GENOMIC DNA]</scope>
    <source>
        <strain evidence="7 8">TB5</strain>
    </source>
</reference>
<keyword evidence="2 5" id="KW-0812">Transmembrane</keyword>
<feature type="transmembrane region" description="Helical" evidence="5">
    <location>
        <begin position="207"/>
        <end position="226"/>
    </location>
</feature>
<feature type="domain" description="ABC-2 type transporter transmembrane" evidence="6">
    <location>
        <begin position="50"/>
        <end position="222"/>
    </location>
</feature>
<evidence type="ECO:0000256" key="5">
    <source>
        <dbReference type="SAM" id="Phobius"/>
    </source>
</evidence>
<proteinExistence type="predicted"/>
<evidence type="ECO:0000313" key="8">
    <source>
        <dbReference type="Proteomes" id="UP000595897"/>
    </source>
</evidence>
<dbReference type="Proteomes" id="UP000595897">
    <property type="component" value="Chromosome"/>
</dbReference>